<dbReference type="Gene3D" id="2.10.220.10">
    <property type="entry name" value="Hormone Receptor, Insulin-like Growth Factor Receptor 1, Chain A, domain 2"/>
    <property type="match status" value="1"/>
</dbReference>
<dbReference type="Pfam" id="PF11938">
    <property type="entry name" value="DUF3456"/>
    <property type="match status" value="2"/>
</dbReference>
<evidence type="ECO:0000313" key="10">
    <source>
        <dbReference type="RefSeq" id="XP_030748515.1"/>
    </source>
</evidence>
<dbReference type="GO" id="GO:0005509">
    <property type="term" value="F:calcium ion binding"/>
    <property type="evidence" value="ECO:0007669"/>
    <property type="project" value="InterPro"/>
</dbReference>
<dbReference type="GeneID" id="115876747"/>
<evidence type="ECO:0000256" key="2">
    <source>
        <dbReference type="ARBA" id="ARBA00022536"/>
    </source>
</evidence>
<evidence type="ECO:0000256" key="3">
    <source>
        <dbReference type="ARBA" id="ARBA00022837"/>
    </source>
</evidence>
<dbReference type="PROSITE" id="PS01248">
    <property type="entry name" value="EGF_LAM_1"/>
    <property type="match status" value="1"/>
</dbReference>
<evidence type="ECO:0000256" key="1">
    <source>
        <dbReference type="ARBA" id="ARBA00005897"/>
    </source>
</evidence>
<dbReference type="CDD" id="cd00064">
    <property type="entry name" value="FU"/>
    <property type="match status" value="1"/>
</dbReference>
<name>A0A6J2XC28_SITOR</name>
<sequence>MQSVFYITFVLFIITSNCCTATESIEKIKRDKEQKTRLPPCRACKMFVDSFNKGLERTSKYKFEGGDAAWEEEKLGSYAHSEVRFVEIHEKLCSDVSEGRDQCYQLLEEYDEELESWWFKQQKQEPNLFNHLCINTNEVCCPENHFGRTCTPCHGYPNNICNNNGKCKGAGTRKGNGMCHCDTGYKGDVCDICSDGFYESYRDDKKVLCSPCHISCDGTCSKAGPAGCEKCKEGWEHRGERGCVDDNECLTEKSPCKKSEFCINTEGSFKCLDCHKSCSSCTGDGPDECLECASGFRKKGNICVSENDEDRKKYVTFSRYLTYFGLCLCTCIISNKNIYLAAIVGLCVGIYITLSEYMLSSSDGHKTDLREQLAEQLKKSFGSN</sequence>
<keyword evidence="7" id="KW-0732">Signal</keyword>
<keyword evidence="2 5" id="KW-0245">EGF-like domain</keyword>
<dbReference type="CTD" id="33166"/>
<dbReference type="AlphaFoldDB" id="A0A6J2XC28"/>
<dbReference type="RefSeq" id="XP_030748515.1">
    <property type="nucleotide sequence ID" value="XM_030892655.1"/>
</dbReference>
<dbReference type="PROSITE" id="PS01187">
    <property type="entry name" value="EGF_CA"/>
    <property type="match status" value="1"/>
</dbReference>
<dbReference type="GO" id="GO:0048513">
    <property type="term" value="P:animal organ development"/>
    <property type="evidence" value="ECO:0007669"/>
    <property type="project" value="UniProtKB-ARBA"/>
</dbReference>
<evidence type="ECO:0000256" key="4">
    <source>
        <dbReference type="ARBA" id="ARBA00023157"/>
    </source>
</evidence>
<dbReference type="GO" id="GO:0048731">
    <property type="term" value="P:system development"/>
    <property type="evidence" value="ECO:0007669"/>
    <property type="project" value="UniProtKB-ARBA"/>
</dbReference>
<dbReference type="InterPro" id="IPR006212">
    <property type="entry name" value="Furin_repeat"/>
</dbReference>
<protein>
    <submittedName>
        <fullName evidence="10">Cysteine-rich with EGF-like domain protein 2</fullName>
    </submittedName>
</protein>
<evidence type="ECO:0000256" key="6">
    <source>
        <dbReference type="SAM" id="Phobius"/>
    </source>
</evidence>
<proteinExistence type="inferred from homology"/>
<dbReference type="FunCoup" id="A0A6J2XC28">
    <property type="interactions" value="403"/>
</dbReference>
<comment type="caution">
    <text evidence="5">Lacks conserved residue(s) required for the propagation of feature annotation.</text>
</comment>
<gene>
    <name evidence="10" type="primary">LOC115876747</name>
</gene>
<comment type="similarity">
    <text evidence="1">Belongs to the CRELD family.</text>
</comment>
<dbReference type="InParanoid" id="A0A6J2XC28"/>
<dbReference type="InterPro" id="IPR021852">
    <property type="entry name" value="DUF3456"/>
</dbReference>
<dbReference type="KEGG" id="soy:115876747"/>
<keyword evidence="9" id="KW-1185">Reference proteome</keyword>
<dbReference type="Pfam" id="PF00053">
    <property type="entry name" value="EGF_laminin"/>
    <property type="match status" value="1"/>
</dbReference>
<dbReference type="InterPro" id="IPR002049">
    <property type="entry name" value="LE_dom"/>
</dbReference>
<keyword evidence="6" id="KW-1133">Transmembrane helix</keyword>
<evidence type="ECO:0000313" key="9">
    <source>
        <dbReference type="Proteomes" id="UP000504635"/>
    </source>
</evidence>
<evidence type="ECO:0000259" key="8">
    <source>
        <dbReference type="PROSITE" id="PS50026"/>
    </source>
</evidence>
<dbReference type="OrthoDB" id="19903at2759"/>
<dbReference type="PROSITE" id="PS00022">
    <property type="entry name" value="EGF_1"/>
    <property type="match status" value="1"/>
</dbReference>
<dbReference type="InterPro" id="IPR018097">
    <property type="entry name" value="EGF_Ca-bd_CS"/>
</dbReference>
<dbReference type="Proteomes" id="UP000504635">
    <property type="component" value="Unplaced"/>
</dbReference>
<dbReference type="SMART" id="SM00181">
    <property type="entry name" value="EGF"/>
    <property type="match status" value="3"/>
</dbReference>
<dbReference type="SUPFAM" id="SSF57184">
    <property type="entry name" value="Growth factor receptor domain"/>
    <property type="match status" value="1"/>
</dbReference>
<evidence type="ECO:0000256" key="5">
    <source>
        <dbReference type="PROSITE-ProRule" id="PRU00076"/>
    </source>
</evidence>
<dbReference type="SMART" id="SM00261">
    <property type="entry name" value="FU"/>
    <property type="match status" value="2"/>
</dbReference>
<feature type="disulfide bond" evidence="5">
    <location>
        <begin position="181"/>
        <end position="190"/>
    </location>
</feature>
<keyword evidence="6" id="KW-0472">Membrane</keyword>
<keyword evidence="6" id="KW-0812">Transmembrane</keyword>
<feature type="chain" id="PRO_5027028011" evidence="7">
    <location>
        <begin position="22"/>
        <end position="384"/>
    </location>
</feature>
<feature type="transmembrane region" description="Helical" evidence="6">
    <location>
        <begin position="338"/>
        <end position="359"/>
    </location>
</feature>
<keyword evidence="4 5" id="KW-1015">Disulfide bond</keyword>
<dbReference type="PROSITE" id="PS50026">
    <property type="entry name" value="EGF_3"/>
    <property type="match status" value="1"/>
</dbReference>
<feature type="domain" description="EGF-like" evidence="8">
    <location>
        <begin position="151"/>
        <end position="191"/>
    </location>
</feature>
<evidence type="ECO:0000256" key="7">
    <source>
        <dbReference type="SAM" id="SignalP"/>
    </source>
</evidence>
<accession>A0A6J2XC28</accession>
<organism evidence="9 10">
    <name type="scientific">Sitophilus oryzae</name>
    <name type="common">Rice weevil</name>
    <name type="synonym">Curculio oryzae</name>
    <dbReference type="NCBI Taxonomy" id="7048"/>
    <lineage>
        <taxon>Eukaryota</taxon>
        <taxon>Metazoa</taxon>
        <taxon>Ecdysozoa</taxon>
        <taxon>Arthropoda</taxon>
        <taxon>Hexapoda</taxon>
        <taxon>Insecta</taxon>
        <taxon>Pterygota</taxon>
        <taxon>Neoptera</taxon>
        <taxon>Endopterygota</taxon>
        <taxon>Coleoptera</taxon>
        <taxon>Polyphaga</taxon>
        <taxon>Cucujiformia</taxon>
        <taxon>Curculionidae</taxon>
        <taxon>Dryophthorinae</taxon>
        <taxon>Sitophilus</taxon>
    </lineage>
</organism>
<dbReference type="InterPro" id="IPR009030">
    <property type="entry name" value="Growth_fac_rcpt_cys_sf"/>
</dbReference>
<feature type="signal peptide" evidence="7">
    <location>
        <begin position="1"/>
        <end position="21"/>
    </location>
</feature>
<reference evidence="10" key="1">
    <citation type="submission" date="2025-08" db="UniProtKB">
        <authorList>
            <consortium name="RefSeq"/>
        </authorList>
    </citation>
    <scope>IDENTIFICATION</scope>
    <source>
        <tissue evidence="10">Gonads</tissue>
    </source>
</reference>
<keyword evidence="3" id="KW-0106">Calcium</keyword>
<dbReference type="InterPro" id="IPR000742">
    <property type="entry name" value="EGF"/>
</dbReference>